<name>A0ABM1ESU2_PRICU</name>
<feature type="domain" description="Retroviral polymerase SH3-like" evidence="2">
    <location>
        <begin position="84"/>
        <end position="113"/>
    </location>
</feature>
<feature type="region of interest" description="Disordered" evidence="1">
    <location>
        <begin position="151"/>
        <end position="237"/>
    </location>
</feature>
<proteinExistence type="predicted"/>
<organism evidence="3 4">
    <name type="scientific">Priapulus caudatus</name>
    <name type="common">Priapulid worm</name>
    <dbReference type="NCBI Taxonomy" id="37621"/>
    <lineage>
        <taxon>Eukaryota</taxon>
        <taxon>Metazoa</taxon>
        <taxon>Ecdysozoa</taxon>
        <taxon>Scalidophora</taxon>
        <taxon>Priapulida</taxon>
        <taxon>Priapulimorpha</taxon>
        <taxon>Priapulimorphida</taxon>
        <taxon>Priapulidae</taxon>
        <taxon>Priapulus</taxon>
    </lineage>
</organism>
<evidence type="ECO:0000313" key="4">
    <source>
        <dbReference type="RefSeq" id="XP_014675263.1"/>
    </source>
</evidence>
<dbReference type="PANTHER" id="PTHR34153">
    <property type="entry name" value="SI:CH211-262H13.3-RELATED-RELATED"/>
    <property type="match status" value="1"/>
</dbReference>
<gene>
    <name evidence="4" type="primary">LOC106815332</name>
</gene>
<dbReference type="Proteomes" id="UP000695022">
    <property type="component" value="Unplaced"/>
</dbReference>
<feature type="non-terminal residue" evidence="4">
    <location>
        <position position="353"/>
    </location>
</feature>
<evidence type="ECO:0000259" key="2">
    <source>
        <dbReference type="Pfam" id="PF25597"/>
    </source>
</evidence>
<dbReference type="GeneID" id="106815332"/>
<dbReference type="InterPro" id="IPR057670">
    <property type="entry name" value="SH3_retrovirus"/>
</dbReference>
<keyword evidence="3" id="KW-1185">Reference proteome</keyword>
<dbReference type="RefSeq" id="XP_014675263.1">
    <property type="nucleotide sequence ID" value="XM_014819777.1"/>
</dbReference>
<dbReference type="PANTHER" id="PTHR34153:SF2">
    <property type="entry name" value="SI:CH211-262H13.3-RELATED"/>
    <property type="match status" value="1"/>
</dbReference>
<dbReference type="Pfam" id="PF25597">
    <property type="entry name" value="SH3_retrovirus"/>
    <property type="match status" value="1"/>
</dbReference>
<evidence type="ECO:0000256" key="1">
    <source>
        <dbReference type="SAM" id="MobiDB-lite"/>
    </source>
</evidence>
<feature type="compositionally biased region" description="Polar residues" evidence="1">
    <location>
        <begin position="214"/>
        <end position="234"/>
    </location>
</feature>
<accession>A0ABM1ESU2</accession>
<sequence>MEKMLPPFAGPSSELTKFVGGLKDDPEVLDKPVKALAKGLTRSEEPTKVRHLKAWFFGHNQIAKQEVDEELVAFLQSAMSTDRLRWKLDSRGVKGIFVGYDKGSPAYLVYMPILENKKDCIHLAVPTTEVSSDEEPIPLKRTVRKKTFSDCVTESMEASGGSTSSEQSDPQEILSMLPSESTLEPLQESAELTSPPAKKRKQLVPKKALLGKPMSQTSTSGSATQKSPASTRRSTAFPMSDAKFQRKVLYMLSEIRSVMKNVKSHEDPEEPEFHVEQVSTLEALMQWEKELKTPENRQLVISQLSRIGGVSLRDNVNKVLHRIMSNKVVAQINMKGAKGKLALAGTELFSIVT</sequence>
<protein>
    <submittedName>
        <fullName evidence="4">Uncharacterized protein LOC106815332</fullName>
    </submittedName>
</protein>
<evidence type="ECO:0000313" key="3">
    <source>
        <dbReference type="Proteomes" id="UP000695022"/>
    </source>
</evidence>
<reference evidence="4" key="1">
    <citation type="submission" date="2025-08" db="UniProtKB">
        <authorList>
            <consortium name="RefSeq"/>
        </authorList>
    </citation>
    <scope>IDENTIFICATION</scope>
</reference>
<feature type="compositionally biased region" description="Polar residues" evidence="1">
    <location>
        <begin position="160"/>
        <end position="170"/>
    </location>
</feature>